<comment type="caution">
    <text evidence="2">The sequence shown here is derived from an EMBL/GenBank/DDBJ whole genome shotgun (WGS) entry which is preliminary data.</text>
</comment>
<evidence type="ECO:0000313" key="3">
    <source>
        <dbReference type="Proteomes" id="UP000229433"/>
    </source>
</evidence>
<protein>
    <submittedName>
        <fullName evidence="2">Uncharacterized protein</fullName>
    </submittedName>
</protein>
<dbReference type="Proteomes" id="UP000229433">
    <property type="component" value="Unassembled WGS sequence"/>
</dbReference>
<feature type="chain" id="PRO_5013894852" evidence="1">
    <location>
        <begin position="22"/>
        <end position="304"/>
    </location>
</feature>
<proteinExistence type="predicted"/>
<accession>A0A2G1VNN5</accession>
<feature type="signal peptide" evidence="1">
    <location>
        <begin position="1"/>
        <end position="21"/>
    </location>
</feature>
<keyword evidence="1" id="KW-0732">Signal</keyword>
<dbReference type="AlphaFoldDB" id="A0A2G1VNN5"/>
<gene>
    <name evidence="2" type="ORF">CJ305_14805</name>
</gene>
<sequence>MQKITLLLLIALLFNSCGVHKRAAIKAQEEFVVELRKPASRGGLVEVALQGLFFGADYLAEKTAKSLTSSYSQSLSVNDYYNTDLGAVEKTYSEIRIKKYAAPQAEADEQRLKGYIESDLQTMPKSRGAAGAMTMNDVIRVQDSKEDLLNFEAVIAIESDPENPGVSRLSFNELRILFSRTKIYEDENLNARLSVSITGQWRSADNTPMEAVLIEQEYDLKNLKYGTENQIETPILSPWYYDIPYRAEDADFGKYGVVKVNVQLQEYEGGKSKYINQLPSILSDNKNAIIKNGSSTIQKILGKD</sequence>
<dbReference type="EMBL" id="NQXA01000014">
    <property type="protein sequence ID" value="PHQ28385.1"/>
    <property type="molecule type" value="Genomic_DNA"/>
</dbReference>
<reference evidence="2 3" key="1">
    <citation type="submission" date="2017-08" db="EMBL/GenBank/DDBJ databases">
        <title>The whole genome shortgun sequences of strain Leeuwenhoekiella nanhaiensis G18 from the South China Sea.</title>
        <authorList>
            <person name="Liu Q."/>
        </authorList>
    </citation>
    <scope>NUCLEOTIDE SEQUENCE [LARGE SCALE GENOMIC DNA]</scope>
    <source>
        <strain evidence="2 3">G18</strain>
    </source>
</reference>
<name>A0A2G1VNN5_9FLAO</name>
<keyword evidence="3" id="KW-1185">Reference proteome</keyword>
<evidence type="ECO:0000313" key="2">
    <source>
        <dbReference type="EMBL" id="PHQ28385.1"/>
    </source>
</evidence>
<organism evidence="2 3">
    <name type="scientific">Leeuwenhoekiella nanhaiensis</name>
    <dbReference type="NCBI Taxonomy" id="1655491"/>
    <lineage>
        <taxon>Bacteria</taxon>
        <taxon>Pseudomonadati</taxon>
        <taxon>Bacteroidota</taxon>
        <taxon>Flavobacteriia</taxon>
        <taxon>Flavobacteriales</taxon>
        <taxon>Flavobacteriaceae</taxon>
        <taxon>Leeuwenhoekiella</taxon>
    </lineage>
</organism>
<dbReference type="RefSeq" id="WP_099647078.1">
    <property type="nucleotide sequence ID" value="NZ_KZ319296.1"/>
</dbReference>
<evidence type="ECO:0000256" key="1">
    <source>
        <dbReference type="SAM" id="SignalP"/>
    </source>
</evidence>
<dbReference type="OrthoDB" id="1425498at2"/>